<comment type="similarity">
    <text evidence="2">Belongs to the GSP M family.</text>
</comment>
<sequence>MKLPQSLHAARQSLAKTLGPALARAGQRYQALAPRERRLVAAAGLLLGTALVYVSLIEPPLNALRKLQSELPALRGQAATVADLTAQATALRRKSAAPAGAMPEQADIAASLERAGLPADQWTLDAAESGAELRLTLKQAPSSALLRWLDGAARDWSLAVKQVDLSRAANVNGRPLPGLVNGKITLAAPQAAQRS</sequence>
<dbReference type="GO" id="GO:0015627">
    <property type="term" value="C:type II protein secretion system complex"/>
    <property type="evidence" value="ECO:0007669"/>
    <property type="project" value="InterPro"/>
</dbReference>
<evidence type="ECO:0000256" key="3">
    <source>
        <dbReference type="ARBA" id="ARBA00022448"/>
    </source>
</evidence>
<protein>
    <recommendedName>
        <fullName evidence="13">Type II secretion system protein M</fullName>
    </recommendedName>
</protein>
<dbReference type="Pfam" id="PF04612">
    <property type="entry name" value="T2SSM"/>
    <property type="match status" value="1"/>
</dbReference>
<dbReference type="AlphaFoldDB" id="A0A6S7F2U7"/>
<dbReference type="RefSeq" id="WP_175211287.1">
    <property type="nucleotide sequence ID" value="NZ_CADILG010000084.1"/>
</dbReference>
<evidence type="ECO:0000256" key="10">
    <source>
        <dbReference type="SAM" id="Phobius"/>
    </source>
</evidence>
<dbReference type="InterPro" id="IPR007690">
    <property type="entry name" value="T2SS_GspM"/>
</dbReference>
<dbReference type="EMBL" id="CADILG010000084">
    <property type="protein sequence ID" value="CAB3927188.1"/>
    <property type="molecule type" value="Genomic_DNA"/>
</dbReference>
<reference evidence="11 12" key="1">
    <citation type="submission" date="2020-04" db="EMBL/GenBank/DDBJ databases">
        <authorList>
            <person name="De Canck E."/>
        </authorList>
    </citation>
    <scope>NUCLEOTIDE SEQUENCE [LARGE SCALE GENOMIC DNA]</scope>
    <source>
        <strain evidence="11 12">LMG 26858</strain>
    </source>
</reference>
<name>A0A6S7F2U7_9BURK</name>
<feature type="transmembrane region" description="Helical" evidence="10">
    <location>
        <begin position="39"/>
        <end position="57"/>
    </location>
</feature>
<dbReference type="GO" id="GO:0005886">
    <property type="term" value="C:plasma membrane"/>
    <property type="evidence" value="ECO:0007669"/>
    <property type="project" value="UniProtKB-SubCell"/>
</dbReference>
<organism evidence="11 12">
    <name type="scientific">Achromobacter anxifer</name>
    <dbReference type="NCBI Taxonomy" id="1287737"/>
    <lineage>
        <taxon>Bacteria</taxon>
        <taxon>Pseudomonadati</taxon>
        <taxon>Pseudomonadota</taxon>
        <taxon>Betaproteobacteria</taxon>
        <taxon>Burkholderiales</taxon>
        <taxon>Alcaligenaceae</taxon>
        <taxon>Achromobacter</taxon>
    </lineage>
</organism>
<dbReference type="SUPFAM" id="SSF103054">
    <property type="entry name" value="General secretion pathway protein M, EpsM"/>
    <property type="match status" value="1"/>
</dbReference>
<dbReference type="Gene3D" id="3.30.1360.100">
    <property type="entry name" value="General secretion pathway protein M, EpsM"/>
    <property type="match status" value="1"/>
</dbReference>
<evidence type="ECO:0000256" key="1">
    <source>
        <dbReference type="ARBA" id="ARBA00004377"/>
    </source>
</evidence>
<keyword evidence="8 10" id="KW-1133">Transmembrane helix</keyword>
<gene>
    <name evidence="11" type="ORF">LMG26858_05980</name>
</gene>
<keyword evidence="5" id="KW-0997">Cell inner membrane</keyword>
<keyword evidence="12" id="KW-1185">Reference proteome</keyword>
<evidence type="ECO:0000256" key="9">
    <source>
        <dbReference type="ARBA" id="ARBA00023136"/>
    </source>
</evidence>
<evidence type="ECO:0000256" key="4">
    <source>
        <dbReference type="ARBA" id="ARBA00022475"/>
    </source>
</evidence>
<dbReference type="GO" id="GO:0015628">
    <property type="term" value="P:protein secretion by the type II secretion system"/>
    <property type="evidence" value="ECO:0007669"/>
    <property type="project" value="InterPro"/>
</dbReference>
<evidence type="ECO:0000256" key="7">
    <source>
        <dbReference type="ARBA" id="ARBA00022927"/>
    </source>
</evidence>
<proteinExistence type="inferred from homology"/>
<keyword evidence="6 10" id="KW-0812">Transmembrane</keyword>
<comment type="subcellular location">
    <subcellularLocation>
        <location evidence="1">Cell inner membrane</location>
        <topology evidence="1">Single-pass membrane protein</topology>
    </subcellularLocation>
</comment>
<evidence type="ECO:0000256" key="6">
    <source>
        <dbReference type="ARBA" id="ARBA00022692"/>
    </source>
</evidence>
<evidence type="ECO:0000256" key="8">
    <source>
        <dbReference type="ARBA" id="ARBA00022989"/>
    </source>
</evidence>
<dbReference type="InterPro" id="IPR023229">
    <property type="entry name" value="T2SS_M_periplasmic_sf"/>
</dbReference>
<evidence type="ECO:0000313" key="11">
    <source>
        <dbReference type="EMBL" id="CAB3927188.1"/>
    </source>
</evidence>
<evidence type="ECO:0008006" key="13">
    <source>
        <dbReference type="Google" id="ProtNLM"/>
    </source>
</evidence>
<keyword evidence="9 10" id="KW-0472">Membrane</keyword>
<evidence type="ECO:0000256" key="5">
    <source>
        <dbReference type="ARBA" id="ARBA00022519"/>
    </source>
</evidence>
<dbReference type="Proteomes" id="UP000494117">
    <property type="component" value="Unassembled WGS sequence"/>
</dbReference>
<keyword evidence="4" id="KW-1003">Cell membrane</keyword>
<evidence type="ECO:0000256" key="2">
    <source>
        <dbReference type="ARBA" id="ARBA00010637"/>
    </source>
</evidence>
<evidence type="ECO:0000313" key="12">
    <source>
        <dbReference type="Proteomes" id="UP000494117"/>
    </source>
</evidence>
<keyword evidence="3" id="KW-0813">Transport</keyword>
<keyword evidence="7" id="KW-0653">Protein transport</keyword>
<accession>A0A6S7F2U7</accession>